<dbReference type="PANTHER" id="PTHR33589">
    <property type="entry name" value="OS11G0524900 PROTEIN"/>
    <property type="match status" value="1"/>
</dbReference>
<dbReference type="RefSeq" id="WP_263540610.1">
    <property type="nucleotide sequence ID" value="NZ_JAOVZO020000020.1"/>
</dbReference>
<dbReference type="EMBL" id="JAOVZO020000020">
    <property type="protein sequence ID" value="MDC8015421.1"/>
    <property type="molecule type" value="Genomic_DNA"/>
</dbReference>
<dbReference type="CDD" id="cd00161">
    <property type="entry name" value="beta-trefoil_Ricin-like"/>
    <property type="match status" value="1"/>
</dbReference>
<reference evidence="10" key="1">
    <citation type="submission" date="2023-02" db="EMBL/GenBank/DDBJ databases">
        <title>Tahibacter soli sp. nov. isolated from soil.</title>
        <authorList>
            <person name="Baek J.H."/>
            <person name="Lee J.K."/>
            <person name="Choi D.G."/>
            <person name="Jeon C.O."/>
        </authorList>
    </citation>
    <scope>NUCLEOTIDE SEQUENCE</scope>
    <source>
        <strain evidence="10">BL</strain>
    </source>
</reference>
<evidence type="ECO:0000313" key="11">
    <source>
        <dbReference type="Proteomes" id="UP001139971"/>
    </source>
</evidence>
<dbReference type="GO" id="GO:0090729">
    <property type="term" value="F:toxin activity"/>
    <property type="evidence" value="ECO:0007669"/>
    <property type="project" value="UniProtKB-KW"/>
</dbReference>
<keyword evidence="4" id="KW-0430">Lectin</keyword>
<comment type="similarity">
    <text evidence="1">Belongs to the delta endotoxin family.</text>
</comment>
<dbReference type="InterPro" id="IPR000772">
    <property type="entry name" value="Ricin_B_lectin"/>
</dbReference>
<dbReference type="Proteomes" id="UP001139971">
    <property type="component" value="Unassembled WGS sequence"/>
</dbReference>
<dbReference type="Gene3D" id="2.80.10.50">
    <property type="match status" value="1"/>
</dbReference>
<evidence type="ECO:0000313" key="10">
    <source>
        <dbReference type="EMBL" id="MDC8015421.1"/>
    </source>
</evidence>
<dbReference type="SUPFAM" id="SSF56849">
    <property type="entry name" value="delta-Endotoxin (insectocide), N-terminal domain"/>
    <property type="match status" value="1"/>
</dbReference>
<evidence type="ECO:0000259" key="9">
    <source>
        <dbReference type="Pfam" id="PF14200"/>
    </source>
</evidence>
<dbReference type="SUPFAM" id="SSF50370">
    <property type="entry name" value="Ricin B-like lectins"/>
    <property type="match status" value="1"/>
</dbReference>
<dbReference type="Pfam" id="PF14200">
    <property type="entry name" value="RicinB_lectin_2"/>
    <property type="match status" value="1"/>
</dbReference>
<keyword evidence="11" id="KW-1185">Reference proteome</keyword>
<accession>A0A9X3YS87</accession>
<dbReference type="AlphaFoldDB" id="A0A9X3YS87"/>
<evidence type="ECO:0000256" key="1">
    <source>
        <dbReference type="ARBA" id="ARBA00007819"/>
    </source>
</evidence>
<dbReference type="InterPro" id="IPR001229">
    <property type="entry name" value="Jacalin-like_lectin_dom"/>
</dbReference>
<keyword evidence="5" id="KW-0749">Sporulation</keyword>
<keyword evidence="6" id="KW-0843">Virulence</keyword>
<evidence type="ECO:0000256" key="2">
    <source>
        <dbReference type="ARBA" id="ARBA00022656"/>
    </source>
</evidence>
<dbReference type="GO" id="GO:0030435">
    <property type="term" value="P:sporulation resulting in formation of a cellular spore"/>
    <property type="evidence" value="ECO:0007669"/>
    <property type="project" value="UniProtKB-KW"/>
</dbReference>
<evidence type="ECO:0000256" key="4">
    <source>
        <dbReference type="ARBA" id="ARBA00022734"/>
    </source>
</evidence>
<evidence type="ECO:0000256" key="7">
    <source>
        <dbReference type="SAM" id="MobiDB-lite"/>
    </source>
</evidence>
<dbReference type="Pfam" id="PF01419">
    <property type="entry name" value="Jacalin"/>
    <property type="match status" value="1"/>
</dbReference>
<name>A0A9X3YS87_9GAMM</name>
<dbReference type="InterPro" id="IPR036404">
    <property type="entry name" value="Jacalin-like_lectin_dom_sf"/>
</dbReference>
<keyword evidence="3" id="KW-0732">Signal</keyword>
<comment type="caution">
    <text evidence="10">The sequence shown here is derived from an EMBL/GenBank/DDBJ whole genome shotgun (WGS) entry which is preliminary data.</text>
</comment>
<dbReference type="Gene3D" id="2.100.10.30">
    <property type="entry name" value="Jacalin-like lectin domain"/>
    <property type="match status" value="1"/>
</dbReference>
<gene>
    <name evidence="10" type="ORF">OD750_023080</name>
</gene>
<dbReference type="InterPro" id="IPR036716">
    <property type="entry name" value="Pest_crys_N_sf"/>
</dbReference>
<feature type="region of interest" description="Disordered" evidence="7">
    <location>
        <begin position="627"/>
        <end position="649"/>
    </location>
</feature>
<organism evidence="10 11">
    <name type="scientific">Tahibacter soli</name>
    <dbReference type="NCBI Taxonomy" id="2983605"/>
    <lineage>
        <taxon>Bacteria</taxon>
        <taxon>Pseudomonadati</taxon>
        <taxon>Pseudomonadota</taxon>
        <taxon>Gammaproteobacteria</taxon>
        <taxon>Lysobacterales</taxon>
        <taxon>Rhodanobacteraceae</taxon>
        <taxon>Tahibacter</taxon>
    </lineage>
</organism>
<protein>
    <submittedName>
        <fullName evidence="10">RICIN domain-containing protein</fullName>
    </submittedName>
</protein>
<evidence type="ECO:0000256" key="3">
    <source>
        <dbReference type="ARBA" id="ARBA00022729"/>
    </source>
</evidence>
<dbReference type="InterPro" id="IPR035992">
    <property type="entry name" value="Ricin_B-like_lectins"/>
</dbReference>
<dbReference type="Gene3D" id="1.20.190.10">
    <property type="entry name" value="Pesticidal crystal protein, N-terminal domain"/>
    <property type="match status" value="1"/>
</dbReference>
<evidence type="ECO:0000256" key="5">
    <source>
        <dbReference type="ARBA" id="ARBA00022969"/>
    </source>
</evidence>
<dbReference type="InterPro" id="IPR052321">
    <property type="entry name" value="PolyBind_ProtTraffic"/>
</dbReference>
<proteinExistence type="inferred from homology"/>
<feature type="domain" description="Jacalin-type lectin" evidence="8">
    <location>
        <begin position="452"/>
        <end position="529"/>
    </location>
</feature>
<sequence>MSVKPDTDAHYYIVPRHSKLVLEVKDASTALDAPIRQNAAQANKPHQRFKFNPTRDGMYAIRCEASQHVFDVYGISKDDGAKVIQVSWHSGPNQQFRLLDAGEGCVFIEATHSGKFVAVKNGSSDGGAELVQRDKPGKADAHEYQFRLVLATRDVKPAALPTFKKPTDMLRDIGLGAIGLIPKAGGAFKFIAGAFWPDQSQQMFWDQMTYYVERYVDEKLTAKRLEDLGVALDGARKNLSDMSDMVPSAEKLGFFNSAYAAINQVDRAFFKADKAEKTLAYLIAMGTLKIGMLHEMTTAFATISDEADRNAASHRRWLSEAVAEYAAAARAYRQGIFDRRMAKVDQRARVDHSHHTSSYWIRVVDAHSGADYRRRLDIDTDQRTVDRVANDLVATAKRTAQALFDAELDALFAPTLLWNSYGAERPPAPRENIFVEAGAFGSDLEASRTLADRNAAIQGVRVYGGGALTGIAIKSNGVWQSVGSTAGTPSEIELKDKERIVSVYGTADHRLMSIRFETNFGRRAGAGDDISAPNWSADVPADLEPTLVGVKASARPGGVEGVTLTWRYERLGGYPALPAAKRRGAVKKAAAKKAAAKKSTTKKVAAKKVAKKPAAKKAVAKKVAAKKVAAKKTVAKKTPAKRAAARRSR</sequence>
<dbReference type="SUPFAM" id="SSF51101">
    <property type="entry name" value="Mannose-binding lectins"/>
    <property type="match status" value="1"/>
</dbReference>
<dbReference type="PANTHER" id="PTHR33589:SF3">
    <property type="entry name" value="ZYMOGEN GRANULE MEMBRANE PROTEIN 16-LIKE"/>
    <property type="match status" value="1"/>
</dbReference>
<evidence type="ECO:0000256" key="6">
    <source>
        <dbReference type="ARBA" id="ARBA00023026"/>
    </source>
</evidence>
<feature type="domain" description="Ricin B lectin" evidence="9">
    <location>
        <begin position="46"/>
        <end position="132"/>
    </location>
</feature>
<evidence type="ECO:0000259" key="8">
    <source>
        <dbReference type="Pfam" id="PF01419"/>
    </source>
</evidence>
<keyword evidence="2" id="KW-0800">Toxin</keyword>
<dbReference type="GO" id="GO:0030246">
    <property type="term" value="F:carbohydrate binding"/>
    <property type="evidence" value="ECO:0007669"/>
    <property type="project" value="UniProtKB-KW"/>
</dbReference>